<evidence type="ECO:0000313" key="3">
    <source>
        <dbReference type="Proteomes" id="UP000193404"/>
    </source>
</evidence>
<proteinExistence type="predicted"/>
<gene>
    <name evidence="2" type="ORF">B6F84_00120</name>
</gene>
<dbReference type="CDD" id="cd00077">
    <property type="entry name" value="HDc"/>
    <property type="match status" value="1"/>
</dbReference>
<dbReference type="Pfam" id="PF01966">
    <property type="entry name" value="HD"/>
    <property type="match status" value="1"/>
</dbReference>
<accession>A0A1W6JWF3</accession>
<sequence>MAYIWMDPLTLSAIEKVEDSDRNKTVGVIQNIINKVFDGKQCNSDCAKFLNEVADGIVEAINKGWEEYFKSSLWGEKAGDEIYFVLIPADTRFPGFVNSLGDHMLTTSAFAVSAALAYYDLGCGELEAYGIKFDRELLRGFVRVAALLHDIGKPPVNGHAKRTEEIIKQLFSGKMPPNLVDALSKASSHHHYGRFYPEEVRPSNFIEWIVAFSDKASASSRSFLIKGKKDEFDNFVELALRIQNNKLYDLGGSDYLNSIRNRNSEGEEDDENLRTYGFLNNDEDKAIDLAKTLRKAENKLCGNKKLLSFYHFEIPSIKSYLKRGRELSVYAGYSIMIDSIIHRVSNEIKKRVGSEAVISDEGGSVLAIVPSSFDSSKIINCVLKNAPFEMIREGKMDFAFAEAHLGPEEIWRGWSGKDAYDRDSIRGFGSLLSKFFSEQETKIVCEPEKSDRLCEKCKMNPATEEGSCKLCKSAEDYYKTFYNAYRTLMGEGTEEELEGNEKYKDVKELRMYKLSKDLIDLLEKDNIRKPQIIGSLDNLNKDISGKDLEVDERRIPCLIVGDGDNFGSLKSNASTLTHYISITRRFTYMIYYSILYALENVAKDNYVMLESANALNRLPVIEFYPILLGGDDFSLIIPAQNVLRFSCYMDQALTTLNGRIEKGKMQIPQNLASMLTNKRPYEWFGISAGAYIYSNTSYPLFLAREKAEDLEHMSKRYSKNELQKRYNGSGFIVSILDDKYINAYEGGSKRGVTILGNEAKKVLDDIKELEESGISYRKILDYVKLKGDVLKIYYDVARNNGDSLKSVFHVISKTEEGGFNIYGYLILLSIMSKVLENRVNNKYYYELEGLE</sequence>
<dbReference type="STRING" id="282676.B6F84_00120"/>
<organism evidence="2 3">
    <name type="scientific">Acidianus manzaensis</name>
    <dbReference type="NCBI Taxonomy" id="282676"/>
    <lineage>
        <taxon>Archaea</taxon>
        <taxon>Thermoproteota</taxon>
        <taxon>Thermoprotei</taxon>
        <taxon>Sulfolobales</taxon>
        <taxon>Sulfolobaceae</taxon>
        <taxon>Acidianus</taxon>
    </lineage>
</organism>
<name>A0A1W6JWF3_9CREN</name>
<dbReference type="AlphaFoldDB" id="A0A1W6JWF3"/>
<protein>
    <recommendedName>
        <fullName evidence="1">HD domain-containing protein</fullName>
    </recommendedName>
</protein>
<keyword evidence="3" id="KW-1185">Reference proteome</keyword>
<dbReference type="EMBL" id="CP020477">
    <property type="protein sequence ID" value="ARM74588.1"/>
    <property type="molecule type" value="Genomic_DNA"/>
</dbReference>
<feature type="domain" description="HD" evidence="1">
    <location>
        <begin position="102"/>
        <end position="215"/>
    </location>
</feature>
<dbReference type="Gene3D" id="3.30.70.270">
    <property type="match status" value="1"/>
</dbReference>
<evidence type="ECO:0000259" key="1">
    <source>
        <dbReference type="Pfam" id="PF01966"/>
    </source>
</evidence>
<dbReference type="Gene3D" id="1.10.3210.10">
    <property type="entry name" value="Hypothetical protein af1432"/>
    <property type="match status" value="1"/>
</dbReference>
<dbReference type="InterPro" id="IPR006674">
    <property type="entry name" value="HD_domain"/>
</dbReference>
<dbReference type="RefSeq" id="WP_148690333.1">
    <property type="nucleotide sequence ID" value="NZ_CP020477.1"/>
</dbReference>
<dbReference type="InterPro" id="IPR003607">
    <property type="entry name" value="HD/PDEase_dom"/>
</dbReference>
<dbReference type="GeneID" id="41589276"/>
<evidence type="ECO:0000313" key="2">
    <source>
        <dbReference type="EMBL" id="ARM74588.1"/>
    </source>
</evidence>
<dbReference type="KEGG" id="aman:B6F84_00120"/>
<dbReference type="OrthoDB" id="44247at2157"/>
<dbReference type="SUPFAM" id="SSF109604">
    <property type="entry name" value="HD-domain/PDEase-like"/>
    <property type="match status" value="1"/>
</dbReference>
<dbReference type="Proteomes" id="UP000193404">
    <property type="component" value="Chromosome"/>
</dbReference>
<reference evidence="2 3" key="1">
    <citation type="submission" date="2017-03" db="EMBL/GenBank/DDBJ databases">
        <title>Sulfur activation and transportation mechanism of thermophilic Archaea Acidianus manzaensis YN-25.</title>
        <authorList>
            <person name="Ma Y."/>
            <person name="Yang Y."/>
            <person name="Xia J."/>
        </authorList>
    </citation>
    <scope>NUCLEOTIDE SEQUENCE [LARGE SCALE GENOMIC DNA]</scope>
    <source>
        <strain evidence="2 3">YN-25</strain>
    </source>
</reference>
<dbReference type="InterPro" id="IPR043128">
    <property type="entry name" value="Rev_trsase/Diguanyl_cyclase"/>
</dbReference>